<evidence type="ECO:0000313" key="2">
    <source>
        <dbReference type="EMBL" id="SDI85223.1"/>
    </source>
</evidence>
<dbReference type="Pfam" id="PF22352">
    <property type="entry name" value="K319L-like_PKD"/>
    <property type="match status" value="1"/>
</dbReference>
<feature type="region of interest" description="Disordered" evidence="1">
    <location>
        <begin position="603"/>
        <end position="631"/>
    </location>
</feature>
<evidence type="ECO:0000313" key="3">
    <source>
        <dbReference type="Proteomes" id="UP000199527"/>
    </source>
</evidence>
<dbReference type="InterPro" id="IPR013783">
    <property type="entry name" value="Ig-like_fold"/>
</dbReference>
<dbReference type="OrthoDB" id="5803286at2"/>
<gene>
    <name evidence="2" type="ORF">SAMN04488540_103275</name>
</gene>
<keyword evidence="3" id="KW-1185">Reference proteome</keyword>
<protein>
    <recommendedName>
        <fullName evidence="4">Ig-like domain-containing protein</fullName>
    </recommendedName>
</protein>
<dbReference type="EMBL" id="FNEM01000003">
    <property type="protein sequence ID" value="SDI85223.1"/>
    <property type="molecule type" value="Genomic_DNA"/>
</dbReference>
<proteinExistence type="predicted"/>
<reference evidence="3" key="1">
    <citation type="submission" date="2016-10" db="EMBL/GenBank/DDBJ databases">
        <authorList>
            <person name="Varghese N."/>
            <person name="Submissions S."/>
        </authorList>
    </citation>
    <scope>NUCLEOTIDE SEQUENCE [LARGE SCALE GENOMIC DNA]</scope>
    <source>
        <strain evidence="3">DSM 23317</strain>
    </source>
</reference>
<dbReference type="AlphaFoldDB" id="A0A1G8NYB2"/>
<feature type="compositionally biased region" description="Basic and acidic residues" evidence="1">
    <location>
        <begin position="614"/>
        <end position="625"/>
    </location>
</feature>
<dbReference type="Gene3D" id="2.60.40.10">
    <property type="entry name" value="Immunoglobulins"/>
    <property type="match status" value="1"/>
</dbReference>
<dbReference type="Proteomes" id="UP000199527">
    <property type="component" value="Unassembled WGS sequence"/>
</dbReference>
<sequence>MIRSSIPALLLVLITGCGGSGGGSTLEPSPLPPEAEIEFTRSEPDDGSVAIVATVDGVLSRDLSYQWQQQAGPTIHISNPRSAMAAFEAPASDDYQLKLTVTDTFGNQISNALTHSAEAVTPARIRGDQVVSRGGRVSLRLGRSGDKSQPLTQIQWSQVGGPPITEMNSDNPELLTFTAPSTVGKDSLLTLKVIANDRGSVITDHAYVWVTDQRNPVHDALFDTPLAQVRAWNPASPWRSALERCVYSTQLAGSNTCRVSELPPIGQQTHQPSVSEVMNRVVVSHPWMGDAFKAFLEQRDSQSDFRRLLASVSAVVISYDIRPSFYWVATGAIYLDPSDLWREPWQQASINEDPDYRSGFGNGLNYLLPWRYVKDNQYASTFYPSYLEASRGFDQLEGDLASLLYHELAHANDFFPVDTLDAISADTLLQEYYDRSASGQLVSDQLTNSLPLSSSQMFELAKVQFQGETASAIQKAYRPSDISGFFSQDRANDDYNYFTPREDLAMLFEEAMMSHRYGILRDVAVTDKPDAVSGDTIIVDWGQRGRIGEPTLLPRLDLVVRQILPSLDPDTLIDSLPATLPMTPGQTWNANLVLGPAAKIQRIGPAPTGARPPLAERRHFGRGPDWKLSGH</sequence>
<name>A0A1G8NYB2_9GAMM</name>
<dbReference type="PROSITE" id="PS51257">
    <property type="entry name" value="PROKAR_LIPOPROTEIN"/>
    <property type="match status" value="1"/>
</dbReference>
<evidence type="ECO:0008006" key="4">
    <source>
        <dbReference type="Google" id="ProtNLM"/>
    </source>
</evidence>
<organism evidence="2 3">
    <name type="scientific">Ferrimonas sediminum</name>
    <dbReference type="NCBI Taxonomy" id="718193"/>
    <lineage>
        <taxon>Bacteria</taxon>
        <taxon>Pseudomonadati</taxon>
        <taxon>Pseudomonadota</taxon>
        <taxon>Gammaproteobacteria</taxon>
        <taxon>Alteromonadales</taxon>
        <taxon>Ferrimonadaceae</taxon>
        <taxon>Ferrimonas</taxon>
    </lineage>
</organism>
<dbReference type="RefSeq" id="WP_090363342.1">
    <property type="nucleotide sequence ID" value="NZ_FNEM01000003.1"/>
</dbReference>
<evidence type="ECO:0000256" key="1">
    <source>
        <dbReference type="SAM" id="MobiDB-lite"/>
    </source>
</evidence>
<accession>A0A1G8NYB2</accession>